<sequence>MEPGWFSVDLRGLRFGGIDQIESLRLAGPGGIETGASYAVLEAVQEGETVRFRVPEFVDIAEPQLWQNKQPPTRLLVKLKEGIAGLSEAGLAHDLAARRLASAPSHPPHVNGFTPAQDAARAACLGRGVHLVWGPPGTGKTRVLTEAIDALVRDGKRVLLVSATNIAVDNALLGAVRSKRHPQGHLLRVGPPHHPEVLEHPDVCLPFLIEQRLASVSQERSRIEQRLVQIRRDRAELARLESELTGFDADAYRRARGATAAAASIPQLAAHLAEEQEASRVAHVRLSEATVARDAAESRWRTFEAARQAYTEVDRLEQETTDLIAAADGQAAQALQASHAANLIDDEIRDLAGAGRLARLRDRSRLKKLASDQEQARARAHDADLRAREAKELVDRQRRRAGVRIEELSNAAGCSRSDIQETEASLLRARQDLEKLRAIADGAEASVDAAQQRLLAAEAASPTEAQRALVAEVESRDLVTLDAKIRVLRTRVSASEGDWSRLEDQYAKIQEHYTRLSRDAEGEIIRGARLVATTLARLRTTKPLMDGPYDVVLVDEVGAANLPEVLLAVSRASQAAVMFGDFMQLGAIIDNPEVGKADRADVQKWLIPDVFAHCGIASAEDAERHPGCTMLNVQHRFGPQIMGLANAIAYDGRLEPGESVRPHVESDPEILIVDVDDLGEIGRVRSDGRFKGWWPAGALLARILSDFHQSRGERTGIVTPYGRQVEATLEALRDHETQTSLVTEVGTAHRFQGREFPIVVFDTVEDEYDSRWMAEANRAKSDFLREGIRLFNVAITRTQHRLYLIGSRKRIEAAAVGTPFGHIAELIRTKQARVVRANHLVTPTTTPDDDLAYLAGTFTGELAELLAQHVRVEDIHDERTFYDVFADHIASAQQSIWLWAPWSTTRVRSVLPLLRAAVDRGVRITLFVRDPGDKVQREPEHQGFLADLRAALHTVIEVNVMHQKIVVIDEQITLLGSLNVLSQRWTREVMVAMRGAHFARKLLEHEHAAEFSCQPPCGACGSPKVDLRRRRNGNWYWRCYADTCPKRTPTGRGGWTKDIDLGSKPAPRNTSSSQRAGKRR</sequence>
<reference evidence="9 10" key="1">
    <citation type="submission" date="2017-10" db="EMBL/GenBank/DDBJ databases">
        <title>Integration of genomic and chemical information greatly accelerates assignment of the full stereostructure of myelolactone, a potent inhibitor of myeloma from a marine-derived Micromonospora.</title>
        <authorList>
            <person name="Kim M.C."/>
            <person name="Machado H."/>
            <person name="Jensen P.R."/>
            <person name="Fenical W."/>
        </authorList>
    </citation>
    <scope>NUCLEOTIDE SEQUENCE [LARGE SCALE GENOMIC DNA]</scope>
    <source>
        <strain evidence="9 10">CNY-010</strain>
    </source>
</reference>
<evidence type="ECO:0000256" key="7">
    <source>
        <dbReference type="SAM" id="MobiDB-lite"/>
    </source>
</evidence>
<dbReference type="Gene3D" id="3.30.870.10">
    <property type="entry name" value="Endonuclease Chain A"/>
    <property type="match status" value="1"/>
</dbReference>
<dbReference type="GO" id="GO:0016787">
    <property type="term" value="F:hydrolase activity"/>
    <property type="evidence" value="ECO:0007669"/>
    <property type="project" value="UniProtKB-KW"/>
</dbReference>
<dbReference type="GO" id="GO:0006793">
    <property type="term" value="P:phosphorus metabolic process"/>
    <property type="evidence" value="ECO:0007669"/>
    <property type="project" value="UniProtKB-ARBA"/>
</dbReference>
<protein>
    <recommendedName>
        <fullName evidence="8">PLD phosphodiesterase domain-containing protein</fullName>
    </recommendedName>
</protein>
<dbReference type="SUPFAM" id="SSF56024">
    <property type="entry name" value="Phospholipase D/nuclease"/>
    <property type="match status" value="1"/>
</dbReference>
<dbReference type="InterPro" id="IPR001736">
    <property type="entry name" value="PLipase_D/transphosphatidylase"/>
</dbReference>
<dbReference type="InterPro" id="IPR047187">
    <property type="entry name" value="SF1_C_Upf1"/>
</dbReference>
<keyword evidence="3" id="KW-0378">Hydrolase</keyword>
<gene>
    <name evidence="9" type="ORF">CSH63_24095</name>
</gene>
<evidence type="ECO:0000256" key="4">
    <source>
        <dbReference type="ARBA" id="ARBA00022806"/>
    </source>
</evidence>
<dbReference type="InterPro" id="IPR027417">
    <property type="entry name" value="P-loop_NTPase"/>
</dbReference>
<keyword evidence="6" id="KW-0175">Coiled coil</keyword>
<feature type="compositionally biased region" description="Polar residues" evidence="7">
    <location>
        <begin position="1068"/>
        <end position="1080"/>
    </location>
</feature>
<dbReference type="Pfam" id="PF13086">
    <property type="entry name" value="AAA_11"/>
    <property type="match status" value="1"/>
</dbReference>
<dbReference type="AlphaFoldDB" id="A0A386WR11"/>
<comment type="similarity">
    <text evidence="1">Belongs to the DNA2/NAM7 helicase family.</text>
</comment>
<dbReference type="Proteomes" id="UP000267804">
    <property type="component" value="Chromosome"/>
</dbReference>
<dbReference type="EMBL" id="CP024087">
    <property type="protein sequence ID" value="AYF30473.1"/>
    <property type="molecule type" value="Genomic_DNA"/>
</dbReference>
<evidence type="ECO:0000259" key="8">
    <source>
        <dbReference type="PROSITE" id="PS50035"/>
    </source>
</evidence>
<evidence type="ECO:0000256" key="1">
    <source>
        <dbReference type="ARBA" id="ARBA00007913"/>
    </source>
</evidence>
<evidence type="ECO:0000256" key="2">
    <source>
        <dbReference type="ARBA" id="ARBA00022741"/>
    </source>
</evidence>
<evidence type="ECO:0000256" key="3">
    <source>
        <dbReference type="ARBA" id="ARBA00022801"/>
    </source>
</evidence>
<name>A0A386WR11_9ACTN</name>
<dbReference type="Pfam" id="PF13087">
    <property type="entry name" value="AAA_12"/>
    <property type="match status" value="1"/>
</dbReference>
<keyword evidence="4" id="KW-0347">Helicase</keyword>
<dbReference type="Pfam" id="PF13091">
    <property type="entry name" value="PLDc_2"/>
    <property type="match status" value="1"/>
</dbReference>
<keyword evidence="5" id="KW-0067">ATP-binding</keyword>
<dbReference type="InterPro" id="IPR041679">
    <property type="entry name" value="DNA2/NAM7-like_C"/>
</dbReference>
<dbReference type="SUPFAM" id="SSF52540">
    <property type="entry name" value="P-loop containing nucleoside triphosphate hydrolases"/>
    <property type="match status" value="1"/>
</dbReference>
<evidence type="ECO:0000313" key="10">
    <source>
        <dbReference type="Proteomes" id="UP000267804"/>
    </source>
</evidence>
<dbReference type="PANTHER" id="PTHR43788:SF8">
    <property type="entry name" value="DNA-BINDING PROTEIN SMUBP-2"/>
    <property type="match status" value="1"/>
</dbReference>
<dbReference type="GO" id="GO:0043139">
    <property type="term" value="F:5'-3' DNA helicase activity"/>
    <property type="evidence" value="ECO:0007669"/>
    <property type="project" value="TreeGrafter"/>
</dbReference>
<feature type="coiled-coil region" evidence="6">
    <location>
        <begin position="419"/>
        <end position="460"/>
    </location>
</feature>
<dbReference type="PROSITE" id="PS50035">
    <property type="entry name" value="PLD"/>
    <property type="match status" value="1"/>
</dbReference>
<dbReference type="Gene3D" id="3.40.50.300">
    <property type="entry name" value="P-loop containing nucleotide triphosphate hydrolases"/>
    <property type="match status" value="3"/>
</dbReference>
<organism evidence="9 10">
    <name type="scientific">Micromonospora tulbaghiae</name>
    <dbReference type="NCBI Taxonomy" id="479978"/>
    <lineage>
        <taxon>Bacteria</taxon>
        <taxon>Bacillati</taxon>
        <taxon>Actinomycetota</taxon>
        <taxon>Actinomycetes</taxon>
        <taxon>Micromonosporales</taxon>
        <taxon>Micromonosporaceae</taxon>
        <taxon>Micromonospora</taxon>
    </lineage>
</organism>
<dbReference type="PANTHER" id="PTHR43788">
    <property type="entry name" value="DNA2/NAM7 HELICASE FAMILY MEMBER"/>
    <property type="match status" value="1"/>
</dbReference>
<evidence type="ECO:0000256" key="6">
    <source>
        <dbReference type="SAM" id="Coils"/>
    </source>
</evidence>
<dbReference type="InterPro" id="IPR025202">
    <property type="entry name" value="PLD-like_dom"/>
</dbReference>
<accession>A0A386WR11</accession>
<feature type="region of interest" description="Disordered" evidence="7">
    <location>
        <begin position="1051"/>
        <end position="1080"/>
    </location>
</feature>
<keyword evidence="2" id="KW-0547">Nucleotide-binding</keyword>
<dbReference type="GO" id="GO:0005524">
    <property type="term" value="F:ATP binding"/>
    <property type="evidence" value="ECO:0007669"/>
    <property type="project" value="UniProtKB-KW"/>
</dbReference>
<dbReference type="InterPro" id="IPR041677">
    <property type="entry name" value="DNA2/NAM7_AAA_11"/>
</dbReference>
<dbReference type="CDD" id="cd18808">
    <property type="entry name" value="SF1_C_Upf1"/>
    <property type="match status" value="1"/>
</dbReference>
<evidence type="ECO:0000313" key="9">
    <source>
        <dbReference type="EMBL" id="AYF30473.1"/>
    </source>
</evidence>
<proteinExistence type="inferred from homology"/>
<feature type="domain" description="PLD phosphodiesterase" evidence="8">
    <location>
        <begin position="957"/>
        <end position="984"/>
    </location>
</feature>
<dbReference type="InterPro" id="IPR050534">
    <property type="entry name" value="Coronavir_polyprotein_1ab"/>
</dbReference>
<evidence type="ECO:0000256" key="5">
    <source>
        <dbReference type="ARBA" id="ARBA00022840"/>
    </source>
</evidence>
<feature type="coiled-coil region" evidence="6">
    <location>
        <begin position="213"/>
        <end position="243"/>
    </location>
</feature>
<dbReference type="KEGG" id="mtua:CSH63_24095"/>